<dbReference type="CDD" id="cd01173">
    <property type="entry name" value="pyridoxal_pyridoxamine_kinase"/>
    <property type="match status" value="1"/>
</dbReference>
<evidence type="ECO:0000313" key="7">
    <source>
        <dbReference type="EMBL" id="ERI78001.1"/>
    </source>
</evidence>
<dbReference type="GO" id="GO:0005524">
    <property type="term" value="F:ATP binding"/>
    <property type="evidence" value="ECO:0007669"/>
    <property type="project" value="UniProtKB-KW"/>
</dbReference>
<accession>A0ABC9TZI9</accession>
<proteinExistence type="predicted"/>
<evidence type="ECO:0000259" key="6">
    <source>
        <dbReference type="Pfam" id="PF08543"/>
    </source>
</evidence>
<dbReference type="PANTHER" id="PTHR10534">
    <property type="entry name" value="PYRIDOXAL KINASE"/>
    <property type="match status" value="1"/>
</dbReference>
<dbReference type="GO" id="GO:0008478">
    <property type="term" value="F:pyridoxal kinase activity"/>
    <property type="evidence" value="ECO:0007669"/>
    <property type="project" value="UniProtKB-EC"/>
</dbReference>
<keyword evidence="5" id="KW-0067">ATP-binding</keyword>
<dbReference type="EC" id="2.7.1.35" evidence="1"/>
<dbReference type="Proteomes" id="UP000016491">
    <property type="component" value="Unassembled WGS sequence"/>
</dbReference>
<keyword evidence="3" id="KW-0547">Nucleotide-binding</keyword>
<dbReference type="InterPro" id="IPR004625">
    <property type="entry name" value="PyrdxlKinase"/>
</dbReference>
<dbReference type="Gene3D" id="3.40.1190.20">
    <property type="match status" value="1"/>
</dbReference>
<comment type="caution">
    <text evidence="7">The sequence shown here is derived from an EMBL/GenBank/DDBJ whole genome shotgun (WGS) entry which is preliminary data.</text>
</comment>
<evidence type="ECO:0000313" key="8">
    <source>
        <dbReference type="Proteomes" id="UP000016491"/>
    </source>
</evidence>
<keyword evidence="4 7" id="KW-0418">Kinase</keyword>
<dbReference type="NCBIfam" id="NF005491">
    <property type="entry name" value="PRK07105.1"/>
    <property type="match status" value="1"/>
</dbReference>
<feature type="domain" description="Pyridoxamine kinase/Phosphomethylpyrimidine kinase" evidence="6">
    <location>
        <begin position="86"/>
        <end position="270"/>
    </location>
</feature>
<evidence type="ECO:0000256" key="2">
    <source>
        <dbReference type="ARBA" id="ARBA00022679"/>
    </source>
</evidence>
<dbReference type="AlphaFoldDB" id="A0ABC9TZI9"/>
<evidence type="ECO:0000256" key="5">
    <source>
        <dbReference type="ARBA" id="ARBA00022840"/>
    </source>
</evidence>
<dbReference type="EMBL" id="AWSU01000135">
    <property type="protein sequence ID" value="ERI78001.1"/>
    <property type="molecule type" value="Genomic_DNA"/>
</dbReference>
<dbReference type="PANTHER" id="PTHR10534:SF2">
    <property type="entry name" value="PYRIDOXAL KINASE"/>
    <property type="match status" value="1"/>
</dbReference>
<evidence type="ECO:0000256" key="1">
    <source>
        <dbReference type="ARBA" id="ARBA00012104"/>
    </source>
</evidence>
<evidence type="ECO:0000256" key="4">
    <source>
        <dbReference type="ARBA" id="ARBA00022777"/>
    </source>
</evidence>
<gene>
    <name evidence="7" type="ORF">CLOSYM_01723</name>
</gene>
<reference evidence="7 8" key="1">
    <citation type="submission" date="2013-07" db="EMBL/GenBank/DDBJ databases">
        <authorList>
            <person name="Weinstock G."/>
            <person name="Sodergren E."/>
            <person name="Wylie T."/>
            <person name="Fulton L."/>
            <person name="Fulton R."/>
            <person name="Fronick C."/>
            <person name="O'Laughlin M."/>
            <person name="Godfrey J."/>
            <person name="Miner T."/>
            <person name="Herter B."/>
            <person name="Appelbaum E."/>
            <person name="Cordes M."/>
            <person name="Lek S."/>
            <person name="Wollam A."/>
            <person name="Pepin K.H."/>
            <person name="Palsikar V.B."/>
            <person name="Mitreva M."/>
            <person name="Wilson R.K."/>
        </authorList>
    </citation>
    <scope>NUCLEOTIDE SEQUENCE [LARGE SCALE GENOMIC DNA]</scope>
    <source>
        <strain evidence="7 8">ATCC 14940</strain>
    </source>
</reference>
<protein>
    <recommendedName>
        <fullName evidence="1">pyridoxal kinase</fullName>
        <ecNumber evidence="1">2.7.1.35</ecNumber>
    </recommendedName>
</protein>
<keyword evidence="2" id="KW-0808">Transferase</keyword>
<dbReference type="SUPFAM" id="SSF53613">
    <property type="entry name" value="Ribokinase-like"/>
    <property type="match status" value="1"/>
</dbReference>
<dbReference type="InterPro" id="IPR013749">
    <property type="entry name" value="PM/HMP-P_kinase-1"/>
</dbReference>
<name>A0ABC9TZI9_CLOSY</name>
<organism evidence="7 8">
    <name type="scientific">[Clostridium] symbiosum ATCC 14940</name>
    <dbReference type="NCBI Taxonomy" id="411472"/>
    <lineage>
        <taxon>Bacteria</taxon>
        <taxon>Bacillati</taxon>
        <taxon>Bacillota</taxon>
        <taxon>Clostridia</taxon>
        <taxon>Lachnospirales</taxon>
        <taxon>Lachnospiraceae</taxon>
        <taxon>Otoolea</taxon>
    </lineage>
</organism>
<dbReference type="GO" id="GO:0042816">
    <property type="term" value="P:vitamin B6 metabolic process"/>
    <property type="evidence" value="ECO:0007669"/>
    <property type="project" value="UniProtKB-ARBA"/>
</dbReference>
<dbReference type="Pfam" id="PF08543">
    <property type="entry name" value="Phos_pyr_kin"/>
    <property type="match status" value="1"/>
</dbReference>
<sequence length="299" mass="32453">MFLPLPSYTIKNESGGLPMKRIVTLQDISCVGRCSITVALPVISAMGVECGILPTAVLSTHTMFKTFTCKDLSDQIGPIADAWKQENITFDAVYTGYLASAEQCSQVCAFFDCFYDGNNLILVDPAMADNGSLYPAFDESFPAEMAKVCAKADLILPNITEACLLTGTPYKTSYDESYIHELLKKLLALGCHTAALTGVSYEKGRLGVVSLDRNGDTFSYFTRHCPQSYHGTGDLYSSTVLGGLMRGLSLGNALSLAADFVVACIEATASAENARWYAVEFESQIPLLCEMLDQRLKNN</sequence>
<evidence type="ECO:0000256" key="3">
    <source>
        <dbReference type="ARBA" id="ARBA00022741"/>
    </source>
</evidence>
<dbReference type="InterPro" id="IPR029056">
    <property type="entry name" value="Ribokinase-like"/>
</dbReference>